<protein>
    <recommendedName>
        <fullName evidence="4">Saposin B-type domain-containing protein</fullName>
    </recommendedName>
</protein>
<sequence length="178" mass="20227">MIYFGKVTILVSIICSFGASVQLPRGVDRYAYCESCLATTQEMEAIERKLSLGSRPQLVEKLVDDVICENVSFQRRAHLPADQLRTACKHLLDVYGEEFRDALLRRRESERLDILLCYESSLACVGVKRHADQVGQQENKNSFTDSDIEALMQHNSVNLRVGRPVHTNITKMPLKDEL</sequence>
<name>A0A9D3RJH5_ANGAN</name>
<dbReference type="AlphaFoldDB" id="A0A9D3RJH5"/>
<comment type="caution">
    <text evidence="2">The sequence shown here is derived from an EMBL/GenBank/DDBJ whole genome shotgun (WGS) entry which is preliminary data.</text>
</comment>
<keyword evidence="1" id="KW-0732">Signal</keyword>
<feature type="signal peptide" evidence="1">
    <location>
        <begin position="1"/>
        <end position="20"/>
    </location>
</feature>
<reference evidence="2" key="1">
    <citation type="submission" date="2021-01" db="EMBL/GenBank/DDBJ databases">
        <title>A chromosome-scale assembly of European eel, Anguilla anguilla.</title>
        <authorList>
            <person name="Henkel C."/>
            <person name="Jong-Raadsen S.A."/>
            <person name="Dufour S."/>
            <person name="Weltzien F.-A."/>
            <person name="Palstra A.P."/>
            <person name="Pelster B."/>
            <person name="Spaink H.P."/>
            <person name="Van Den Thillart G.E."/>
            <person name="Jansen H."/>
            <person name="Zahm M."/>
            <person name="Klopp C."/>
            <person name="Cedric C."/>
            <person name="Louis A."/>
            <person name="Berthelot C."/>
            <person name="Parey E."/>
            <person name="Roest Crollius H."/>
            <person name="Montfort J."/>
            <person name="Robinson-Rechavi M."/>
            <person name="Bucao C."/>
            <person name="Bouchez O."/>
            <person name="Gislard M."/>
            <person name="Lluch J."/>
            <person name="Milhes M."/>
            <person name="Lampietro C."/>
            <person name="Lopez Roques C."/>
            <person name="Donnadieu C."/>
            <person name="Braasch I."/>
            <person name="Desvignes T."/>
            <person name="Postlethwait J."/>
            <person name="Bobe J."/>
            <person name="Guiguen Y."/>
            <person name="Dirks R."/>
        </authorList>
    </citation>
    <scope>NUCLEOTIDE SEQUENCE</scope>
    <source>
        <strain evidence="2">Tag_6206</strain>
        <tissue evidence="2">Liver</tissue>
    </source>
</reference>
<feature type="chain" id="PRO_5039490865" description="Saposin B-type domain-containing protein" evidence="1">
    <location>
        <begin position="21"/>
        <end position="178"/>
    </location>
</feature>
<evidence type="ECO:0000256" key="1">
    <source>
        <dbReference type="SAM" id="SignalP"/>
    </source>
</evidence>
<keyword evidence="3" id="KW-1185">Reference proteome</keyword>
<evidence type="ECO:0000313" key="3">
    <source>
        <dbReference type="Proteomes" id="UP001044222"/>
    </source>
</evidence>
<gene>
    <name evidence="2" type="ORF">ANANG_G00292860</name>
</gene>
<dbReference type="EMBL" id="JAFIRN010000017">
    <property type="protein sequence ID" value="KAG5832603.1"/>
    <property type="molecule type" value="Genomic_DNA"/>
</dbReference>
<proteinExistence type="predicted"/>
<accession>A0A9D3RJH5</accession>
<organism evidence="2 3">
    <name type="scientific">Anguilla anguilla</name>
    <name type="common">European freshwater eel</name>
    <name type="synonym">Muraena anguilla</name>
    <dbReference type="NCBI Taxonomy" id="7936"/>
    <lineage>
        <taxon>Eukaryota</taxon>
        <taxon>Metazoa</taxon>
        <taxon>Chordata</taxon>
        <taxon>Craniata</taxon>
        <taxon>Vertebrata</taxon>
        <taxon>Euteleostomi</taxon>
        <taxon>Actinopterygii</taxon>
        <taxon>Neopterygii</taxon>
        <taxon>Teleostei</taxon>
        <taxon>Anguilliformes</taxon>
        <taxon>Anguillidae</taxon>
        <taxon>Anguilla</taxon>
    </lineage>
</organism>
<evidence type="ECO:0000313" key="2">
    <source>
        <dbReference type="EMBL" id="KAG5832603.1"/>
    </source>
</evidence>
<dbReference type="Proteomes" id="UP001044222">
    <property type="component" value="Chromosome 17"/>
</dbReference>
<evidence type="ECO:0008006" key="4">
    <source>
        <dbReference type="Google" id="ProtNLM"/>
    </source>
</evidence>